<reference evidence="2 3" key="1">
    <citation type="journal article" date="2019" name="Int. J. Syst. Evol. Microbiol.">
        <title>The Global Catalogue of Microorganisms (GCM) 10K type strain sequencing project: providing services to taxonomists for standard genome sequencing and annotation.</title>
        <authorList>
            <consortium name="The Broad Institute Genomics Platform"/>
            <consortium name="The Broad Institute Genome Sequencing Center for Infectious Disease"/>
            <person name="Wu L."/>
            <person name="Ma J."/>
        </authorList>
    </citation>
    <scope>NUCLEOTIDE SEQUENCE [LARGE SCALE GENOMIC DNA]</scope>
    <source>
        <strain evidence="2 3">JCM 16374</strain>
    </source>
</reference>
<sequence>MGRQLSMATSGADVPRQVTQVRAQLHETFDGVIDDSDIAHFRGGNYEQRFLSRALAALAVRRVAKCSVAEAARFVTDGIADQGLDAVAPLPESGQALLVQAKWSDKGTATFDVDAAKAMVDGLNRIENELYDQFNQRAGALALEARPFIVNERATLVIALMGTVEPSPPAREVLANALDEFNKHGARLSVEVLYAADFHDQIHVDLRPEPIHLGVRLDDWYQQKGPLEAYQGTVSAESVAEWYETHGTGLFEQNLRAPLGPTVTNAEIGQTLTSDPTRFWHLNNGITMICDSLTAKHDSAKAPQSRPTTLTLSGASIVNGAQTVRAVARAMHEDGEAAANATLSVKVINTYEDRKFGVQVSQAANRQNAIEQRDHIALEPVHQAIKANLRAELRKQYVIKRGEPVAAPETGCSLDELALALACLHPDAEQAARAASSMENLWEQGSKGSHTVLFKREPSPQKVWRSVLTLRAARSAVYELGSGENSREAATTEHGGFLVTHLVFQHLGATSIDDPDFDWDSEVLEKIPALVPELVRRLTHLIVTRYGPRPQIRTAFQTAQTCRELAKHVLGDLAEGVAVPEPPAKERKPRRPNTVPLLVDRRVIKDGAPLQYEALNEPERDAMEEWLVEDQRRRQATWVNHRTKPILWAYDEQQYSPSGLVSKMWADADWDERPVANQGTARWYQSDGLSLWDLAQRIHSEETEDEV</sequence>
<evidence type="ECO:0000313" key="3">
    <source>
        <dbReference type="Proteomes" id="UP001500994"/>
    </source>
</evidence>
<evidence type="ECO:0000313" key="2">
    <source>
        <dbReference type="EMBL" id="GAA2660523.1"/>
    </source>
</evidence>
<comment type="caution">
    <text evidence="2">The sequence shown here is derived from an EMBL/GenBank/DDBJ whole genome shotgun (WGS) entry which is preliminary data.</text>
</comment>
<dbReference type="InterPro" id="IPR018891">
    <property type="entry name" value="AIPR_C"/>
</dbReference>
<dbReference type="Proteomes" id="UP001500994">
    <property type="component" value="Unassembled WGS sequence"/>
</dbReference>
<organism evidence="2 3">
    <name type="scientific">Streptomyces lunalinharesii</name>
    <dbReference type="NCBI Taxonomy" id="333384"/>
    <lineage>
        <taxon>Bacteria</taxon>
        <taxon>Bacillati</taxon>
        <taxon>Actinomycetota</taxon>
        <taxon>Actinomycetes</taxon>
        <taxon>Kitasatosporales</taxon>
        <taxon>Streptomycetaceae</taxon>
        <taxon>Streptomyces</taxon>
    </lineage>
</organism>
<gene>
    <name evidence="2" type="ORF">GCM10009864_29560</name>
</gene>
<protein>
    <submittedName>
        <fullName evidence="2">AIPR family protein</fullName>
    </submittedName>
</protein>
<proteinExistence type="predicted"/>
<dbReference type="EMBL" id="BAAARK010000007">
    <property type="protein sequence ID" value="GAA2660523.1"/>
    <property type="molecule type" value="Genomic_DNA"/>
</dbReference>
<dbReference type="Pfam" id="PF10592">
    <property type="entry name" value="AIPR"/>
    <property type="match status" value="1"/>
</dbReference>
<keyword evidence="3" id="KW-1185">Reference proteome</keyword>
<feature type="domain" description="Abortive phage infection protein C-terminal" evidence="1">
    <location>
        <begin position="251"/>
        <end position="403"/>
    </location>
</feature>
<accession>A0ABN3RU78</accession>
<name>A0ABN3RU78_9ACTN</name>
<evidence type="ECO:0000259" key="1">
    <source>
        <dbReference type="Pfam" id="PF10592"/>
    </source>
</evidence>